<comment type="caution">
    <text evidence="1">The sequence shown here is derived from an EMBL/GenBank/DDBJ whole genome shotgun (WGS) entry which is preliminary data.</text>
</comment>
<proteinExistence type="predicted"/>
<keyword evidence="2" id="KW-1185">Reference proteome</keyword>
<dbReference type="EMBL" id="VXIV02001736">
    <property type="protein sequence ID" value="KAF6030209.1"/>
    <property type="molecule type" value="Genomic_DNA"/>
</dbReference>
<reference evidence="1" key="1">
    <citation type="submission" date="2020-06" db="EMBL/GenBank/DDBJ databases">
        <title>Draft genome of Bugula neritina, a colonial animal packing powerful symbionts and potential medicines.</title>
        <authorList>
            <person name="Rayko M."/>
        </authorList>
    </citation>
    <scope>NUCLEOTIDE SEQUENCE [LARGE SCALE GENOMIC DNA]</scope>
    <source>
        <strain evidence="1">Kwan_BN1</strain>
    </source>
</reference>
<accession>A0A7J7JUZ4</accession>
<protein>
    <submittedName>
        <fullName evidence="1">Uncharacterized protein</fullName>
    </submittedName>
</protein>
<name>A0A7J7JUZ4_BUGNE</name>
<dbReference type="AlphaFoldDB" id="A0A7J7JUZ4"/>
<sequence>MWGCSPLYDLVYIRWMVFQYFNSNDIISSFLPALDNLAKGCLVPETPAPHTSWLRISVLETLVGSDKVELVSIFLRQALQYANL</sequence>
<gene>
    <name evidence="1" type="ORF">EB796_011480</name>
</gene>
<dbReference type="Proteomes" id="UP000593567">
    <property type="component" value="Unassembled WGS sequence"/>
</dbReference>
<organism evidence="1 2">
    <name type="scientific">Bugula neritina</name>
    <name type="common">Brown bryozoan</name>
    <name type="synonym">Sertularia neritina</name>
    <dbReference type="NCBI Taxonomy" id="10212"/>
    <lineage>
        <taxon>Eukaryota</taxon>
        <taxon>Metazoa</taxon>
        <taxon>Spiralia</taxon>
        <taxon>Lophotrochozoa</taxon>
        <taxon>Bryozoa</taxon>
        <taxon>Gymnolaemata</taxon>
        <taxon>Cheilostomatida</taxon>
        <taxon>Flustrina</taxon>
        <taxon>Buguloidea</taxon>
        <taxon>Bugulidae</taxon>
        <taxon>Bugula</taxon>
    </lineage>
</organism>
<evidence type="ECO:0000313" key="1">
    <source>
        <dbReference type="EMBL" id="KAF6030209.1"/>
    </source>
</evidence>
<evidence type="ECO:0000313" key="2">
    <source>
        <dbReference type="Proteomes" id="UP000593567"/>
    </source>
</evidence>